<sequence length="67" mass="6896">MNTPRCPDCGVTMESTAVRSSDGFGLTINTGKRSGLLGKLGVGSTTKLEGACCPGCGLVRLYADLEE</sequence>
<dbReference type="EMBL" id="JAOPKA010000003">
    <property type="protein sequence ID" value="MCU4740997.1"/>
    <property type="molecule type" value="Genomic_DNA"/>
</dbReference>
<evidence type="ECO:0000313" key="2">
    <source>
        <dbReference type="EMBL" id="MCU4973680.1"/>
    </source>
</evidence>
<accession>A0AAP2YWW0</accession>
<gene>
    <name evidence="2" type="ORF">OB955_13140</name>
    <name evidence="1" type="ORF">OB960_06230</name>
</gene>
<evidence type="ECO:0000313" key="1">
    <source>
        <dbReference type="EMBL" id="MCU4740997.1"/>
    </source>
</evidence>
<dbReference type="Proteomes" id="UP001321018">
    <property type="component" value="Unassembled WGS sequence"/>
</dbReference>
<name>A0AAP2YWW0_9EURY</name>
<organism evidence="1 4">
    <name type="scientific">Natronoglomus mannanivorans</name>
    <dbReference type="NCBI Taxonomy" id="2979990"/>
    <lineage>
        <taxon>Archaea</taxon>
        <taxon>Methanobacteriati</taxon>
        <taxon>Methanobacteriota</taxon>
        <taxon>Stenosarchaea group</taxon>
        <taxon>Halobacteria</taxon>
        <taxon>Halobacteriales</taxon>
        <taxon>Natrialbaceae</taxon>
        <taxon>Natronoglomus</taxon>
    </lineage>
</organism>
<protein>
    <submittedName>
        <fullName evidence="1">Uncharacterized protein</fullName>
    </submittedName>
</protein>
<evidence type="ECO:0000313" key="3">
    <source>
        <dbReference type="Proteomes" id="UP001320972"/>
    </source>
</evidence>
<proteinExistence type="predicted"/>
<comment type="caution">
    <text evidence="1">The sequence shown here is derived from an EMBL/GenBank/DDBJ whole genome shotgun (WGS) entry which is preliminary data.</text>
</comment>
<dbReference type="AlphaFoldDB" id="A0AAP2YWW0"/>
<dbReference type="Proteomes" id="UP001320972">
    <property type="component" value="Unassembled WGS sequence"/>
</dbReference>
<evidence type="ECO:0000313" key="4">
    <source>
        <dbReference type="Proteomes" id="UP001321018"/>
    </source>
</evidence>
<reference evidence="1 3" key="1">
    <citation type="submission" date="2022-09" db="EMBL/GenBank/DDBJ databases">
        <title>Enrichment on poylsaccharides allowed isolation of novel metabolic and taxonomic groups of Haloarchaea.</title>
        <authorList>
            <person name="Sorokin D.Y."/>
            <person name="Elcheninov A.G."/>
            <person name="Khizhniak T.V."/>
            <person name="Kolganova T.V."/>
            <person name="Kublanov I.V."/>
        </authorList>
    </citation>
    <scope>NUCLEOTIDE SEQUENCE</scope>
    <source>
        <strain evidence="2 3">AArc-m2/3/4</strain>
        <strain evidence="1">AArc-xg1-1</strain>
    </source>
</reference>
<dbReference type="RefSeq" id="WP_338002836.1">
    <property type="nucleotide sequence ID" value="NZ_JAOPKA010000003.1"/>
</dbReference>
<keyword evidence="3" id="KW-1185">Reference proteome</keyword>
<dbReference type="EMBL" id="JAOPKB010000007">
    <property type="protein sequence ID" value="MCU4973680.1"/>
    <property type="molecule type" value="Genomic_DNA"/>
</dbReference>